<accession>A0ABV5RNV3</accession>
<dbReference type="InterPro" id="IPR016161">
    <property type="entry name" value="Ald_DH/histidinol_DH"/>
</dbReference>
<dbReference type="PANTHER" id="PTHR42804:SF1">
    <property type="entry name" value="ALDEHYDE DEHYDROGENASE-RELATED"/>
    <property type="match status" value="1"/>
</dbReference>
<comment type="similarity">
    <text evidence="1 4">Belongs to the aldehyde dehydrogenase family.</text>
</comment>
<evidence type="ECO:0000313" key="6">
    <source>
        <dbReference type="EMBL" id="MFB9579569.1"/>
    </source>
</evidence>
<name>A0ABV5RNV3_9ACTN</name>
<dbReference type="Proteomes" id="UP001589710">
    <property type="component" value="Unassembled WGS sequence"/>
</dbReference>
<dbReference type="Gene3D" id="3.40.309.10">
    <property type="entry name" value="Aldehyde Dehydrogenase, Chain A, domain 2"/>
    <property type="match status" value="1"/>
</dbReference>
<feature type="domain" description="Aldehyde dehydrogenase" evidence="5">
    <location>
        <begin position="14"/>
        <end position="477"/>
    </location>
</feature>
<dbReference type="RefSeq" id="WP_345509874.1">
    <property type="nucleotide sequence ID" value="NZ_BAAAXD010000005.1"/>
</dbReference>
<evidence type="ECO:0000256" key="4">
    <source>
        <dbReference type="RuleBase" id="RU003345"/>
    </source>
</evidence>
<protein>
    <submittedName>
        <fullName evidence="6">Aldehyde dehydrogenase family protein</fullName>
    </submittedName>
</protein>
<keyword evidence="2 4" id="KW-0560">Oxidoreductase</keyword>
<gene>
    <name evidence="6" type="ORF">ACFFTL_46830</name>
</gene>
<sequence length="488" mass="52150">MNAFDLQMYIDGQWYDPARTERIPVHNPARTAQVVGSVPDGRAEDVDRALAAAQRAQRDWAGLPLAERATHLAQAAARLASIDESGPRALTQEMGKILAESVMDFQSPPWVWSYYLDDLDGVERLLTERLSDEAGDLEVRRRPVGVVGAIVPWNWPIALLGVKLGPALLAGNTVVAVPSPFAPLGVLKAIEAIGDALPPGVVNVVTGAGERVGAALAAHPDVAMVAFTGGPEAGRSVAQTVAARLRRGVFELGGNDAAVLLDDVTVDDALVRQLATGFSMTSGQVCFAIKRLYVHESLFADVVAKLGDALQETVVGDGLDPEVTMGPLANERQYKRFRAMLADAEAGGATVRVFGRKRDAASWDQGYFHLPALVTDVRSDERIVAEEQFGPALPIIPFCTDEEAVALANGTDYGLTASIWSADRSRAWELAGQIDAGVTAVNMHGFTSFDARAPFGGVKGSGYGREMGKDGLLEFTWAQQLNDRHSVQ</sequence>
<dbReference type="InterPro" id="IPR029510">
    <property type="entry name" value="Ald_DH_CS_GLU"/>
</dbReference>
<comment type="caution">
    <text evidence="6">The sequence shown here is derived from an EMBL/GenBank/DDBJ whole genome shotgun (WGS) entry which is preliminary data.</text>
</comment>
<dbReference type="PANTHER" id="PTHR42804">
    <property type="entry name" value="ALDEHYDE DEHYDROGENASE"/>
    <property type="match status" value="1"/>
</dbReference>
<evidence type="ECO:0000259" key="5">
    <source>
        <dbReference type="Pfam" id="PF00171"/>
    </source>
</evidence>
<proteinExistence type="inferred from homology"/>
<evidence type="ECO:0000256" key="1">
    <source>
        <dbReference type="ARBA" id="ARBA00009986"/>
    </source>
</evidence>
<dbReference type="SUPFAM" id="SSF53720">
    <property type="entry name" value="ALDH-like"/>
    <property type="match status" value="1"/>
</dbReference>
<evidence type="ECO:0000313" key="7">
    <source>
        <dbReference type="Proteomes" id="UP001589710"/>
    </source>
</evidence>
<keyword evidence="7" id="KW-1185">Reference proteome</keyword>
<dbReference type="Pfam" id="PF00171">
    <property type="entry name" value="Aldedh"/>
    <property type="match status" value="1"/>
</dbReference>
<dbReference type="Gene3D" id="3.40.605.10">
    <property type="entry name" value="Aldehyde Dehydrogenase, Chain A, domain 1"/>
    <property type="match status" value="1"/>
</dbReference>
<dbReference type="PROSITE" id="PS00687">
    <property type="entry name" value="ALDEHYDE_DEHYDR_GLU"/>
    <property type="match status" value="1"/>
</dbReference>
<reference evidence="6 7" key="1">
    <citation type="submission" date="2024-09" db="EMBL/GenBank/DDBJ databases">
        <authorList>
            <person name="Sun Q."/>
            <person name="Mori K."/>
        </authorList>
    </citation>
    <scope>NUCLEOTIDE SEQUENCE [LARGE SCALE GENOMIC DNA]</scope>
    <source>
        <strain evidence="6 7">JCM 3331</strain>
    </source>
</reference>
<feature type="active site" evidence="3">
    <location>
        <position position="251"/>
    </location>
</feature>
<evidence type="ECO:0000256" key="2">
    <source>
        <dbReference type="ARBA" id="ARBA00023002"/>
    </source>
</evidence>
<dbReference type="InterPro" id="IPR016163">
    <property type="entry name" value="Ald_DH_C"/>
</dbReference>
<dbReference type="EMBL" id="JBHMCG010000224">
    <property type="protein sequence ID" value="MFB9579569.1"/>
    <property type="molecule type" value="Genomic_DNA"/>
</dbReference>
<dbReference type="InterPro" id="IPR016162">
    <property type="entry name" value="Ald_DH_N"/>
</dbReference>
<organism evidence="6 7">
    <name type="scientific">Streptomyces yanii</name>
    <dbReference type="NCBI Taxonomy" id="78510"/>
    <lineage>
        <taxon>Bacteria</taxon>
        <taxon>Bacillati</taxon>
        <taxon>Actinomycetota</taxon>
        <taxon>Actinomycetes</taxon>
        <taxon>Kitasatosporales</taxon>
        <taxon>Streptomycetaceae</taxon>
        <taxon>Streptomyces</taxon>
    </lineage>
</organism>
<dbReference type="InterPro" id="IPR015590">
    <property type="entry name" value="Aldehyde_DH_dom"/>
</dbReference>
<evidence type="ECO:0000256" key="3">
    <source>
        <dbReference type="PROSITE-ProRule" id="PRU10007"/>
    </source>
</evidence>